<keyword evidence="1" id="KW-0732">Signal</keyword>
<dbReference type="ESTHER" id="burma-q62lp7">
    <property type="family name" value="AlphaBeta_hydrolase"/>
</dbReference>
<dbReference type="Proteomes" id="UP000001930">
    <property type="component" value="Chromosome I"/>
</dbReference>
<name>Q2SXQ3_BURTA</name>
<evidence type="ECO:0000256" key="1">
    <source>
        <dbReference type="SAM" id="SignalP"/>
    </source>
</evidence>
<evidence type="ECO:0000313" key="4">
    <source>
        <dbReference type="Proteomes" id="UP000001930"/>
    </source>
</evidence>
<dbReference type="GO" id="GO:0047372">
    <property type="term" value="F:monoacylglycerol lipase activity"/>
    <property type="evidence" value="ECO:0007669"/>
    <property type="project" value="TreeGrafter"/>
</dbReference>
<dbReference type="InterPro" id="IPR050266">
    <property type="entry name" value="AB_hydrolase_sf"/>
</dbReference>
<keyword evidence="4" id="KW-1185">Reference proteome</keyword>
<keyword evidence="3" id="KW-0378">Hydrolase</keyword>
<feature type="domain" description="AB hydrolase-1" evidence="2">
    <location>
        <begin position="151"/>
        <end position="353"/>
    </location>
</feature>
<dbReference type="PANTHER" id="PTHR43798:SF33">
    <property type="entry name" value="HYDROLASE, PUTATIVE (AFU_ORTHOLOGUE AFUA_2G14860)-RELATED"/>
    <property type="match status" value="1"/>
</dbReference>
<dbReference type="PANTHER" id="PTHR43798">
    <property type="entry name" value="MONOACYLGLYCEROL LIPASE"/>
    <property type="match status" value="1"/>
</dbReference>
<evidence type="ECO:0000313" key="3">
    <source>
        <dbReference type="EMBL" id="ABC39109.1"/>
    </source>
</evidence>
<dbReference type="InterPro" id="IPR000073">
    <property type="entry name" value="AB_hydrolase_1"/>
</dbReference>
<dbReference type="EMBL" id="CP000086">
    <property type="protein sequence ID" value="ABC39109.1"/>
    <property type="molecule type" value="Genomic_DNA"/>
</dbReference>
<dbReference type="GO" id="GO:0016020">
    <property type="term" value="C:membrane"/>
    <property type="evidence" value="ECO:0007669"/>
    <property type="project" value="TreeGrafter"/>
</dbReference>
<dbReference type="PRINTS" id="PR00412">
    <property type="entry name" value="EPOXHYDRLASE"/>
</dbReference>
<feature type="signal peptide" evidence="1">
    <location>
        <begin position="1"/>
        <end position="28"/>
    </location>
</feature>
<dbReference type="HOGENOM" id="CLU_020336_2_1_4"/>
<proteinExistence type="predicted"/>
<feature type="chain" id="PRO_5007701261" evidence="1">
    <location>
        <begin position="29"/>
        <end position="429"/>
    </location>
</feature>
<gene>
    <name evidence="3" type="ordered locus">BTH_I1764</name>
</gene>
<evidence type="ECO:0000259" key="2">
    <source>
        <dbReference type="Pfam" id="PF00561"/>
    </source>
</evidence>
<protein>
    <submittedName>
        <fullName evidence="3">Hydrolase, alpha/beta fold family</fullName>
    </submittedName>
</protein>
<dbReference type="RefSeq" id="WP_011402157.1">
    <property type="nucleotide sequence ID" value="NC_007651.1"/>
</dbReference>
<reference evidence="3 4" key="1">
    <citation type="journal article" date="2005" name="BMC Genomics">
        <title>Bacterial genome adaptation to niches: divergence of the potential virulence genes in three Burkholderia species of different survival strategies.</title>
        <authorList>
            <person name="Kim H.S."/>
            <person name="Schell M.A."/>
            <person name="Yu Y."/>
            <person name="Ulrich R.L."/>
            <person name="Sarria S.H."/>
            <person name="Nierman W.C."/>
            <person name="DeShazer D."/>
        </authorList>
    </citation>
    <scope>NUCLEOTIDE SEQUENCE [LARGE SCALE GENOMIC DNA]</scope>
    <source>
        <strain evidence="4">ATCC 700388 / DSM 13276 / CCUG 48851 / CIP 106301 / E264</strain>
    </source>
</reference>
<dbReference type="Pfam" id="PF00561">
    <property type="entry name" value="Abhydrolase_1"/>
    <property type="match status" value="1"/>
</dbReference>
<dbReference type="InterPro" id="IPR000639">
    <property type="entry name" value="Epox_hydrolase-like"/>
</dbReference>
<dbReference type="AlphaFoldDB" id="Q2SXQ3"/>
<dbReference type="Gene3D" id="3.40.50.1820">
    <property type="entry name" value="alpha/beta hydrolase"/>
    <property type="match status" value="1"/>
</dbReference>
<organism evidence="3 4">
    <name type="scientific">Burkholderia thailandensis (strain ATCC 700388 / DSM 13276 / CCUG 48851 / CIP 106301 / E264)</name>
    <dbReference type="NCBI Taxonomy" id="271848"/>
    <lineage>
        <taxon>Bacteria</taxon>
        <taxon>Pseudomonadati</taxon>
        <taxon>Pseudomonadota</taxon>
        <taxon>Betaproteobacteria</taxon>
        <taxon>Burkholderiales</taxon>
        <taxon>Burkholderiaceae</taxon>
        <taxon>Burkholderia</taxon>
        <taxon>pseudomallei group</taxon>
    </lineage>
</organism>
<dbReference type="KEGG" id="bte:BTH_I1764"/>
<accession>Q2SXQ3</accession>
<dbReference type="GeneID" id="45121493"/>
<dbReference type="InterPro" id="IPR029058">
    <property type="entry name" value="AB_hydrolase_fold"/>
</dbReference>
<dbReference type="PRINTS" id="PR00111">
    <property type="entry name" value="ABHYDROLASE"/>
</dbReference>
<dbReference type="SUPFAM" id="SSF53474">
    <property type="entry name" value="alpha/beta-Hydrolases"/>
    <property type="match status" value="1"/>
</dbReference>
<dbReference type="GO" id="GO:0046464">
    <property type="term" value="P:acylglycerol catabolic process"/>
    <property type="evidence" value="ECO:0007669"/>
    <property type="project" value="TreeGrafter"/>
</dbReference>
<sequence>MVQIRMVWFARLAAVSAAASIAQTPAFAASQAFVPQVFASQAAASQAAASQVRAGAPAVAAARAIASATAASGVAASAASIAAGSRAGASAAVAGPAGAAARAQSDGPAYGAELEGFAYAYPVHRYAFTSQRETLQMAYLDVRPEHPNGRTVVLLHGKNFCAGTWEQTIDALAKAGYRVVAPDQIGFCKSTKPVRYQYSFQQLAHNTHALLESIGVKEATIVGHSTGGMLAARYALLYPKATRQLVLVNPIGLEDWKALGVPPLSVDYWYARELKTTADGIRRYEQRTYYAGEWSPAYERWVQMLAGLYRGPGREAVAWNSALVYDMILTQPVLYEFGAIRVPTLLLIGDKDTTAIGKDVAPPDVHAKLGRYPALAKRTQAAIPGAVLHEFPALGHAPQIQDPATFHKALLEGLADVKPDARSASSASE</sequence>